<organism evidence="8">
    <name type="scientific">Lyngbya confervoides BDU141951</name>
    <dbReference type="NCBI Taxonomy" id="1574623"/>
    <lineage>
        <taxon>Bacteria</taxon>
        <taxon>Bacillati</taxon>
        <taxon>Cyanobacteriota</taxon>
        <taxon>Cyanophyceae</taxon>
        <taxon>Oscillatoriophycideae</taxon>
        <taxon>Oscillatoriales</taxon>
        <taxon>Microcoleaceae</taxon>
        <taxon>Lyngbya</taxon>
    </lineage>
</organism>
<accession>A0A0C1UTJ7</accession>
<comment type="caution">
    <text evidence="8">The sequence shown here is derived from an EMBL/GenBank/DDBJ whole genome shotgun (WGS) entry which is preliminary data.</text>
</comment>
<evidence type="ECO:0000256" key="1">
    <source>
        <dbReference type="ARBA" id="ARBA00022490"/>
    </source>
</evidence>
<name>A0A0C1UTJ7_9CYAN</name>
<dbReference type="AlphaFoldDB" id="A0A0C1UTJ7"/>
<comment type="subunit">
    <text evidence="5">Binds ribosomal protein uS19.</text>
</comment>
<dbReference type="InterPro" id="IPR002676">
    <property type="entry name" value="RimM_N"/>
</dbReference>
<dbReference type="NCBIfam" id="TIGR02273">
    <property type="entry name" value="16S_RimM"/>
    <property type="match status" value="1"/>
</dbReference>
<dbReference type="GO" id="GO:0005737">
    <property type="term" value="C:cytoplasm"/>
    <property type="evidence" value="ECO:0007669"/>
    <property type="project" value="UniProtKB-SubCell"/>
</dbReference>
<reference evidence="8" key="3">
    <citation type="submission" date="2020-02" db="EMBL/GenBank/DDBJ databases">
        <authorList>
            <person name="Sarangi A.N."/>
            <person name="Ghosh S."/>
            <person name="Mukherjee M."/>
            <person name="Tripathy S."/>
        </authorList>
    </citation>
    <scope>NUCLEOTIDE SEQUENCE</scope>
    <source>
        <strain evidence="8">BDU141951</strain>
    </source>
</reference>
<dbReference type="PANTHER" id="PTHR33692">
    <property type="entry name" value="RIBOSOME MATURATION FACTOR RIMM"/>
    <property type="match status" value="1"/>
</dbReference>
<dbReference type="GO" id="GO:0043022">
    <property type="term" value="F:ribosome binding"/>
    <property type="evidence" value="ECO:0007669"/>
    <property type="project" value="InterPro"/>
</dbReference>
<keyword evidence="3 5" id="KW-0698">rRNA processing</keyword>
<evidence type="ECO:0000259" key="7">
    <source>
        <dbReference type="Pfam" id="PF24986"/>
    </source>
</evidence>
<dbReference type="GO" id="GO:0005840">
    <property type="term" value="C:ribosome"/>
    <property type="evidence" value="ECO:0007669"/>
    <property type="project" value="InterPro"/>
</dbReference>
<evidence type="ECO:0000313" key="8">
    <source>
        <dbReference type="EMBL" id="NEV69631.1"/>
    </source>
</evidence>
<evidence type="ECO:0000256" key="2">
    <source>
        <dbReference type="ARBA" id="ARBA00022517"/>
    </source>
</evidence>
<comment type="similarity">
    <text evidence="5">Belongs to the RimM family.</text>
</comment>
<dbReference type="Gene3D" id="2.40.30.60">
    <property type="entry name" value="RimM"/>
    <property type="match status" value="1"/>
</dbReference>
<dbReference type="SUPFAM" id="SSF50447">
    <property type="entry name" value="Translation proteins"/>
    <property type="match status" value="1"/>
</dbReference>
<feature type="domain" description="RimM N-terminal" evidence="6">
    <location>
        <begin position="12"/>
        <end position="96"/>
    </location>
</feature>
<feature type="domain" description="Ribosome maturation factor RimM PRC barrel" evidence="7">
    <location>
        <begin position="109"/>
        <end position="197"/>
    </location>
</feature>
<sequence length="200" mass="21876">MNEALSDDWIEIGRIVAPQGLNGEMRVYPDTDFPERFLEPGDRWLLKPGHTEPETVKLISGRYLAGKGLYVIKLKGVNYRDQVEALREARLLIAASDRLVLEPGEFHVADLVGLTVRLQTTDEDIGTVVDIYSAGNDLLAIELFSDLAAVTAKPDIGQTKKHKSKSAPPVLIPFVEEIVPVVDIDAGYVVINPPPGLLPG</sequence>
<dbReference type="GO" id="GO:0006364">
    <property type="term" value="P:rRNA processing"/>
    <property type="evidence" value="ECO:0007669"/>
    <property type="project" value="UniProtKB-UniRule"/>
</dbReference>
<comment type="domain">
    <text evidence="5">The PRC barrel domain binds ribosomal protein uS19.</text>
</comment>
<reference evidence="8" key="1">
    <citation type="submission" date="2014-11" db="EMBL/GenBank/DDBJ databases">
        <authorList>
            <person name="Malar M.C."/>
            <person name="Sen D."/>
            <person name="Tripathy S."/>
        </authorList>
    </citation>
    <scope>NUCLEOTIDE SEQUENCE</scope>
    <source>
        <strain evidence="8">BDU141951</strain>
    </source>
</reference>
<keyword evidence="4 5" id="KW-0143">Chaperone</keyword>
<comment type="function">
    <text evidence="5">An accessory protein needed during the final step in the assembly of 30S ribosomal subunit, possibly for assembly of the head region. Essential for efficient processing of 16S rRNA. May be needed both before and after RbfA during the maturation of 16S rRNA. It has affinity for free ribosomal 30S subunits but not for 70S ribosomes.</text>
</comment>
<dbReference type="GO" id="GO:0042274">
    <property type="term" value="P:ribosomal small subunit biogenesis"/>
    <property type="evidence" value="ECO:0007669"/>
    <property type="project" value="UniProtKB-UniRule"/>
</dbReference>
<comment type="subcellular location">
    <subcellularLocation>
        <location evidence="5">Cytoplasm</location>
    </subcellularLocation>
</comment>
<evidence type="ECO:0000259" key="6">
    <source>
        <dbReference type="Pfam" id="PF01782"/>
    </source>
</evidence>
<reference evidence="8" key="2">
    <citation type="journal article" date="2015" name="Genome Announc.">
        <title>Draft Genome Sequence of Filamentous Marine Cyanobacterium Lyngbya confervoides Strain BDU141951.</title>
        <authorList>
            <person name="Chandrababunaidu M.M."/>
            <person name="Sen D."/>
            <person name="Tripathy S."/>
        </authorList>
    </citation>
    <scope>NUCLEOTIDE SEQUENCE</scope>
    <source>
        <strain evidence="8">BDU141951</strain>
    </source>
</reference>
<dbReference type="Pfam" id="PF24986">
    <property type="entry name" value="PRC_RimM"/>
    <property type="match status" value="1"/>
</dbReference>
<protein>
    <recommendedName>
        <fullName evidence="5">Ribosome maturation factor RimM</fullName>
    </recommendedName>
</protein>
<keyword evidence="1 5" id="KW-0963">Cytoplasm</keyword>
<gene>
    <name evidence="5 8" type="primary">rimM</name>
    <name evidence="8" type="ORF">QQ91_021265</name>
</gene>
<dbReference type="SUPFAM" id="SSF50346">
    <property type="entry name" value="PRC-barrel domain"/>
    <property type="match status" value="1"/>
</dbReference>
<evidence type="ECO:0000256" key="5">
    <source>
        <dbReference type="HAMAP-Rule" id="MF_00014"/>
    </source>
</evidence>
<proteinExistence type="inferred from homology"/>
<dbReference type="InterPro" id="IPR011961">
    <property type="entry name" value="RimM"/>
</dbReference>
<dbReference type="PANTHER" id="PTHR33692:SF1">
    <property type="entry name" value="RIBOSOME MATURATION FACTOR RIMM"/>
    <property type="match status" value="1"/>
</dbReference>
<dbReference type="InterPro" id="IPR036976">
    <property type="entry name" value="RimM_N_sf"/>
</dbReference>
<dbReference type="HAMAP" id="MF_00014">
    <property type="entry name" value="Ribosome_mat_RimM"/>
    <property type="match status" value="1"/>
</dbReference>
<keyword evidence="2 5" id="KW-0690">Ribosome biogenesis</keyword>
<dbReference type="Gene3D" id="2.30.30.240">
    <property type="entry name" value="PRC-barrel domain"/>
    <property type="match status" value="1"/>
</dbReference>
<evidence type="ECO:0000256" key="4">
    <source>
        <dbReference type="ARBA" id="ARBA00023186"/>
    </source>
</evidence>
<dbReference type="InterPro" id="IPR056792">
    <property type="entry name" value="PRC_RimM"/>
</dbReference>
<dbReference type="EMBL" id="JTHE02000003">
    <property type="protein sequence ID" value="NEV69631.1"/>
    <property type="molecule type" value="Genomic_DNA"/>
</dbReference>
<dbReference type="InterPro" id="IPR011033">
    <property type="entry name" value="PRC_barrel-like_sf"/>
</dbReference>
<evidence type="ECO:0000256" key="3">
    <source>
        <dbReference type="ARBA" id="ARBA00022552"/>
    </source>
</evidence>
<dbReference type="InterPro" id="IPR009000">
    <property type="entry name" value="Transl_B-barrel_sf"/>
</dbReference>
<dbReference type="Pfam" id="PF01782">
    <property type="entry name" value="RimM"/>
    <property type="match status" value="1"/>
</dbReference>